<reference evidence="1 2" key="1">
    <citation type="journal article" date="2008" name="BMC Genomics">
        <title>Genome sequence and rapid evolution of the rice pathogen Xanthomonas oryzae pv. oryzae PXO99A.</title>
        <authorList>
            <person name="Salzberg S.L."/>
            <person name="Sommer D.D."/>
            <person name="Schatz M.C."/>
            <person name="Phillippy A.M."/>
            <person name="Rabinowicz P.D."/>
            <person name="Tsuge S."/>
            <person name="Furutani A."/>
            <person name="Ochiai H."/>
            <person name="Delcher A.L."/>
            <person name="Kelley D."/>
            <person name="Madupu R."/>
            <person name="Puiu D."/>
            <person name="Radune D."/>
            <person name="Shumway M."/>
            <person name="Trapnell C."/>
            <person name="Aparna G."/>
            <person name="Jha G."/>
            <person name="Pandey A."/>
            <person name="Patil P.B."/>
            <person name="Ishihara H."/>
            <person name="Meyer D.F."/>
            <person name="Szurek B."/>
            <person name="Verdier V."/>
            <person name="Koebnik R."/>
            <person name="Dow J.M."/>
            <person name="Ryan R.P."/>
            <person name="Hirata H."/>
            <person name="Tsuyumu S."/>
            <person name="Won Lee S."/>
            <person name="Seo Y.S."/>
            <person name="Sriariyanum M."/>
            <person name="Ronald P.C."/>
            <person name="Sonti R.V."/>
            <person name="Van Sluys M.A."/>
            <person name="Leach J.E."/>
            <person name="White F.F."/>
            <person name="Bogdanove A.J."/>
        </authorList>
    </citation>
    <scope>NUCLEOTIDE SEQUENCE [LARGE SCALE GENOMIC DNA]</scope>
    <source>
        <strain evidence="1 2">PXO99A</strain>
    </source>
</reference>
<dbReference type="Proteomes" id="UP000001740">
    <property type="component" value="Chromosome"/>
</dbReference>
<evidence type="ECO:0000313" key="2">
    <source>
        <dbReference type="Proteomes" id="UP000001740"/>
    </source>
</evidence>
<dbReference type="PROSITE" id="PS51257">
    <property type="entry name" value="PROKAR_LIPOPROTEIN"/>
    <property type="match status" value="1"/>
</dbReference>
<evidence type="ECO:0000313" key="1">
    <source>
        <dbReference type="EMBL" id="ACD58697.1"/>
    </source>
</evidence>
<name>A0A0K0GK75_XANOP</name>
<dbReference type="KEGG" id="xop:PXO_05581"/>
<organism evidence="1 2">
    <name type="scientific">Xanthomonas oryzae pv. oryzae (strain PXO99A)</name>
    <dbReference type="NCBI Taxonomy" id="360094"/>
    <lineage>
        <taxon>Bacteria</taxon>
        <taxon>Pseudomonadati</taxon>
        <taxon>Pseudomonadota</taxon>
        <taxon>Gammaproteobacteria</taxon>
        <taxon>Lysobacterales</taxon>
        <taxon>Lysobacteraceae</taxon>
        <taxon>Xanthomonas</taxon>
    </lineage>
</organism>
<dbReference type="EMBL" id="CP000967">
    <property type="protein sequence ID" value="ACD58697.1"/>
    <property type="molecule type" value="Genomic_DNA"/>
</dbReference>
<accession>A0A0K0GK75</accession>
<dbReference type="AlphaFoldDB" id="A0A0K0GK75"/>
<sequence>MNARLQVFRVEAPCIAGAVISCARLAFQSRHASLPPSTGAPSAQTR</sequence>
<dbReference type="HOGENOM" id="CLU_3190700_0_0_6"/>
<proteinExistence type="predicted"/>
<gene>
    <name evidence="1" type="ordered locus">PXO_05581</name>
</gene>
<protein>
    <submittedName>
        <fullName evidence="1">Putative transcriptional regulator, ArsR family</fullName>
    </submittedName>
</protein>